<dbReference type="EMBL" id="MU273476">
    <property type="protein sequence ID" value="KAI0036061.1"/>
    <property type="molecule type" value="Genomic_DNA"/>
</dbReference>
<reference evidence="1" key="1">
    <citation type="submission" date="2021-02" db="EMBL/GenBank/DDBJ databases">
        <authorList>
            <consortium name="DOE Joint Genome Institute"/>
            <person name="Ahrendt S."/>
            <person name="Looney B.P."/>
            <person name="Miyauchi S."/>
            <person name="Morin E."/>
            <person name="Drula E."/>
            <person name="Courty P.E."/>
            <person name="Chicoki N."/>
            <person name="Fauchery L."/>
            <person name="Kohler A."/>
            <person name="Kuo A."/>
            <person name="Labutti K."/>
            <person name="Pangilinan J."/>
            <person name="Lipzen A."/>
            <person name="Riley R."/>
            <person name="Andreopoulos W."/>
            <person name="He G."/>
            <person name="Johnson J."/>
            <person name="Barry K.W."/>
            <person name="Grigoriev I.V."/>
            <person name="Nagy L."/>
            <person name="Hibbett D."/>
            <person name="Henrissat B."/>
            <person name="Matheny P.B."/>
            <person name="Labbe J."/>
            <person name="Martin F."/>
        </authorList>
    </citation>
    <scope>NUCLEOTIDE SEQUENCE</scope>
    <source>
        <strain evidence="1">EC-137</strain>
    </source>
</reference>
<name>A0ACB8QX68_9AGAM</name>
<reference evidence="1" key="2">
    <citation type="journal article" date="2022" name="New Phytol.">
        <title>Evolutionary transition to the ectomycorrhizal habit in the genomes of a hyperdiverse lineage of mushroom-forming fungi.</title>
        <authorList>
            <person name="Looney B."/>
            <person name="Miyauchi S."/>
            <person name="Morin E."/>
            <person name="Drula E."/>
            <person name="Courty P.E."/>
            <person name="Kohler A."/>
            <person name="Kuo A."/>
            <person name="LaButti K."/>
            <person name="Pangilinan J."/>
            <person name="Lipzen A."/>
            <person name="Riley R."/>
            <person name="Andreopoulos W."/>
            <person name="He G."/>
            <person name="Johnson J."/>
            <person name="Nolan M."/>
            <person name="Tritt A."/>
            <person name="Barry K.W."/>
            <person name="Grigoriev I.V."/>
            <person name="Nagy L.G."/>
            <person name="Hibbett D."/>
            <person name="Henrissat B."/>
            <person name="Matheny P.B."/>
            <person name="Labbe J."/>
            <person name="Martin F.M."/>
        </authorList>
    </citation>
    <scope>NUCLEOTIDE SEQUENCE</scope>
    <source>
        <strain evidence="1">EC-137</strain>
    </source>
</reference>
<protein>
    <submittedName>
        <fullName evidence="1">Alpha/beta-hydrolase</fullName>
    </submittedName>
</protein>
<evidence type="ECO:0000313" key="1">
    <source>
        <dbReference type="EMBL" id="KAI0036061.1"/>
    </source>
</evidence>
<evidence type="ECO:0000313" key="2">
    <source>
        <dbReference type="Proteomes" id="UP000814128"/>
    </source>
</evidence>
<sequence>MPYVDISRDDDYVSLWYITNSPSGHASSFDPNKPTVLLLHPILLDSTWLGAQFGDPRLSRDYNLIAFDWRTNGKSMSRYCGKQDSWTDAVDMALFCYALCLPAAHVWASEVTSVDAAVRFSILFPELCLSLTLLSTNSLDEVFRAGDELLQMWAGADDIETLEFALFQMVSYIVGTDVDPDLADELIGYFETSYPPFRAARLSQVSNRLVHRYPLSQKEHAAVTVPCLLIHGDKNQIHPLSRAEATVADLVNAKGGAKLFVIKGGQGYISVVPQWASISNRIFAKFLASQPHVRTKLGTPAEPLDQRLRRALDYLAELAGDSTLADAKEPLSSMSFSRLSPSVQRTHLDLVKTWARKQKSAWSPLDSDGRPIRRYSERKHDHWFQGDRNGMSYAGDL</sequence>
<comment type="caution">
    <text evidence="1">The sequence shown here is derived from an EMBL/GenBank/DDBJ whole genome shotgun (WGS) entry which is preliminary data.</text>
</comment>
<gene>
    <name evidence="1" type="ORF">K488DRAFT_41883</name>
</gene>
<organism evidence="1 2">
    <name type="scientific">Vararia minispora EC-137</name>
    <dbReference type="NCBI Taxonomy" id="1314806"/>
    <lineage>
        <taxon>Eukaryota</taxon>
        <taxon>Fungi</taxon>
        <taxon>Dikarya</taxon>
        <taxon>Basidiomycota</taxon>
        <taxon>Agaricomycotina</taxon>
        <taxon>Agaricomycetes</taxon>
        <taxon>Russulales</taxon>
        <taxon>Lachnocladiaceae</taxon>
        <taxon>Vararia</taxon>
    </lineage>
</organism>
<dbReference type="Proteomes" id="UP000814128">
    <property type="component" value="Unassembled WGS sequence"/>
</dbReference>
<proteinExistence type="predicted"/>
<accession>A0ACB8QX68</accession>
<keyword evidence="2" id="KW-1185">Reference proteome</keyword>